<evidence type="ECO:0000256" key="4">
    <source>
        <dbReference type="ARBA" id="ARBA00022840"/>
    </source>
</evidence>
<dbReference type="GO" id="GO:0004674">
    <property type="term" value="F:protein serine/threonine kinase activity"/>
    <property type="evidence" value="ECO:0007669"/>
    <property type="project" value="UniProtKB-EC"/>
</dbReference>
<feature type="domain" description="Protein kinase" evidence="5">
    <location>
        <begin position="1"/>
        <end position="159"/>
    </location>
</feature>
<proteinExistence type="inferred from homology"/>
<keyword evidence="3" id="KW-0547">Nucleotide-binding</keyword>
<dbReference type="InterPro" id="IPR008271">
    <property type="entry name" value="Ser/Thr_kinase_AS"/>
</dbReference>
<dbReference type="InterPro" id="IPR051931">
    <property type="entry name" value="PAK3-like"/>
</dbReference>
<dbReference type="EMBL" id="VZSW01004524">
    <property type="protein sequence ID" value="NXY39595.1"/>
    <property type="molecule type" value="Genomic_DNA"/>
</dbReference>
<organism evidence="6 7">
    <name type="scientific">Pomatorhinus ruficollis</name>
    <name type="common">streak-breasted scimitar babbler</name>
    <dbReference type="NCBI Taxonomy" id="932028"/>
    <lineage>
        <taxon>Eukaryota</taxon>
        <taxon>Metazoa</taxon>
        <taxon>Chordata</taxon>
        <taxon>Craniata</taxon>
        <taxon>Vertebrata</taxon>
        <taxon>Euteleostomi</taxon>
        <taxon>Archelosauria</taxon>
        <taxon>Archosauria</taxon>
        <taxon>Dinosauria</taxon>
        <taxon>Saurischia</taxon>
        <taxon>Theropoda</taxon>
        <taxon>Coelurosauria</taxon>
        <taxon>Aves</taxon>
        <taxon>Neognathae</taxon>
        <taxon>Neoaves</taxon>
        <taxon>Telluraves</taxon>
        <taxon>Australaves</taxon>
        <taxon>Passeriformes</taxon>
        <taxon>Sylvioidea</taxon>
        <taxon>Timaliidae</taxon>
        <taxon>Pomatorhinus</taxon>
    </lineage>
</organism>
<keyword evidence="7" id="KW-1185">Reference proteome</keyword>
<evidence type="ECO:0000256" key="1">
    <source>
        <dbReference type="ARBA" id="ARBA00008874"/>
    </source>
</evidence>
<dbReference type="PANTHER" id="PTHR45832:SF22">
    <property type="entry name" value="SERINE_THREONINE-PROTEIN KINASE SAMKA-RELATED"/>
    <property type="match status" value="1"/>
</dbReference>
<accession>A0A7L4JIC5</accession>
<dbReference type="PROSITE" id="PS00108">
    <property type="entry name" value="PROTEIN_KINASE_ST"/>
    <property type="match status" value="1"/>
</dbReference>
<dbReference type="PANTHER" id="PTHR45832">
    <property type="entry name" value="SERINE/THREONINE-PROTEIN KINASE SAMKA-RELATED-RELATED"/>
    <property type="match status" value="1"/>
</dbReference>
<dbReference type="EC" id="2.7.11.1" evidence="2"/>
<evidence type="ECO:0000256" key="3">
    <source>
        <dbReference type="ARBA" id="ARBA00022741"/>
    </source>
</evidence>
<keyword evidence="6" id="KW-0808">Transferase</keyword>
<protein>
    <recommendedName>
        <fullName evidence="2">non-specific serine/threonine protein kinase</fullName>
        <ecNumber evidence="2">2.7.11.1</ecNumber>
    </recommendedName>
</protein>
<dbReference type="AlphaFoldDB" id="A0A7L4JIC5"/>
<keyword evidence="6" id="KW-0418">Kinase</keyword>
<dbReference type="SUPFAM" id="SSF56112">
    <property type="entry name" value="Protein kinase-like (PK-like)"/>
    <property type="match status" value="1"/>
</dbReference>
<comment type="caution">
    <text evidence="6">The sequence shown here is derived from an EMBL/GenBank/DDBJ whole genome shotgun (WGS) entry which is preliminary data.</text>
</comment>
<dbReference type="Proteomes" id="UP000572837">
    <property type="component" value="Unassembled WGS sequence"/>
</dbReference>
<evidence type="ECO:0000313" key="7">
    <source>
        <dbReference type="Proteomes" id="UP000572837"/>
    </source>
</evidence>
<dbReference type="PROSITE" id="PS50011">
    <property type="entry name" value="PROTEIN_KINASE_DOM"/>
    <property type="match status" value="1"/>
</dbReference>
<reference evidence="6 7" key="1">
    <citation type="submission" date="2020-02" db="EMBL/GenBank/DDBJ databases">
        <title>Bird 10,000 Genomes (B10K) Project - Family phase.</title>
        <authorList>
            <person name="Zhang G."/>
        </authorList>
    </citation>
    <scope>NUCLEOTIDE SEQUENCE [LARGE SCALE GENOMIC DNA]</scope>
    <source>
        <strain evidence="6">B10K-IZ-033-81</strain>
        <tissue evidence="6">Muscle</tissue>
    </source>
</reference>
<sequence>QCLHGLDYLHSNPVMHRDLKSLNILLRTDGSVKLGQYILGQVQHSRDMGGVRLPLSNPEQSRWSSVVGTPWWRAPEVVKGHPYGPKVDIWSLGIVGIEMVEGEAPYWNESPRSAQFLIATKGTPELRQPQLLSPLLRRFLSCCLQTDESRHWPAKELLQ</sequence>
<evidence type="ECO:0000313" key="6">
    <source>
        <dbReference type="EMBL" id="NXY39595.1"/>
    </source>
</evidence>
<dbReference type="InterPro" id="IPR011009">
    <property type="entry name" value="Kinase-like_dom_sf"/>
</dbReference>
<dbReference type="InterPro" id="IPR000719">
    <property type="entry name" value="Prot_kinase_dom"/>
</dbReference>
<keyword evidence="4" id="KW-0067">ATP-binding</keyword>
<dbReference type="GO" id="GO:0005524">
    <property type="term" value="F:ATP binding"/>
    <property type="evidence" value="ECO:0007669"/>
    <property type="project" value="UniProtKB-KW"/>
</dbReference>
<feature type="non-terminal residue" evidence="6">
    <location>
        <position position="159"/>
    </location>
</feature>
<comment type="similarity">
    <text evidence="1">Belongs to the protein kinase superfamily. STE Ser/Thr protein kinase family. STE20 subfamily.</text>
</comment>
<name>A0A7L4JIC5_9PASS</name>
<evidence type="ECO:0000259" key="5">
    <source>
        <dbReference type="PROSITE" id="PS50011"/>
    </source>
</evidence>
<dbReference type="SMART" id="SM00220">
    <property type="entry name" value="S_TKc"/>
    <property type="match status" value="1"/>
</dbReference>
<gene>
    <name evidence="6" type="primary">Pak3_3</name>
    <name evidence="6" type="ORF">PORRUF_R07314</name>
</gene>
<dbReference type="Pfam" id="PF00069">
    <property type="entry name" value="Pkinase"/>
    <property type="match status" value="1"/>
</dbReference>
<dbReference type="Gene3D" id="1.10.510.10">
    <property type="entry name" value="Transferase(Phosphotransferase) domain 1"/>
    <property type="match status" value="1"/>
</dbReference>
<evidence type="ECO:0000256" key="2">
    <source>
        <dbReference type="ARBA" id="ARBA00012513"/>
    </source>
</evidence>
<feature type="non-terminal residue" evidence="6">
    <location>
        <position position="1"/>
    </location>
</feature>